<feature type="transmembrane region" description="Helical" evidence="6">
    <location>
        <begin position="288"/>
        <end position="306"/>
    </location>
</feature>
<keyword evidence="2" id="KW-0328">Glycosyltransferase</keyword>
<proteinExistence type="predicted"/>
<reference evidence="7" key="1">
    <citation type="journal article" date="2020" name="Nature">
        <title>Giant virus diversity and host interactions through global metagenomics.</title>
        <authorList>
            <person name="Schulz F."/>
            <person name="Roux S."/>
            <person name="Paez-Espino D."/>
            <person name="Jungbluth S."/>
            <person name="Walsh D.A."/>
            <person name="Denef V.J."/>
            <person name="McMahon K.D."/>
            <person name="Konstantinidis K.T."/>
            <person name="Eloe-Fadrosh E.A."/>
            <person name="Kyrpides N.C."/>
            <person name="Woyke T."/>
        </authorList>
    </citation>
    <scope>NUCLEOTIDE SEQUENCE</scope>
    <source>
        <strain evidence="7">GVMAG-M-3300009182-78</strain>
    </source>
</reference>
<accession>A0A6C0AZG0</accession>
<keyword evidence="6" id="KW-1133">Transmembrane helix</keyword>
<evidence type="ECO:0000256" key="5">
    <source>
        <dbReference type="ARBA" id="ARBA00023180"/>
    </source>
</evidence>
<evidence type="ECO:0000256" key="1">
    <source>
        <dbReference type="ARBA" id="ARBA00004606"/>
    </source>
</evidence>
<keyword evidence="4 6" id="KW-0472">Membrane</keyword>
<comment type="subcellular location">
    <subcellularLocation>
        <location evidence="1">Membrane</location>
        <topology evidence="1">Single-pass type II membrane protein</topology>
    </subcellularLocation>
</comment>
<evidence type="ECO:0000256" key="2">
    <source>
        <dbReference type="ARBA" id="ARBA00022676"/>
    </source>
</evidence>
<evidence type="ECO:0000256" key="4">
    <source>
        <dbReference type="ARBA" id="ARBA00023136"/>
    </source>
</evidence>
<dbReference type="EMBL" id="MN739043">
    <property type="protein sequence ID" value="QHS85377.1"/>
    <property type="molecule type" value="Genomic_DNA"/>
</dbReference>
<dbReference type="GO" id="GO:0016757">
    <property type="term" value="F:glycosyltransferase activity"/>
    <property type="evidence" value="ECO:0007669"/>
    <property type="project" value="UniProtKB-KW"/>
</dbReference>
<evidence type="ECO:0000313" key="7">
    <source>
        <dbReference type="EMBL" id="QHS85377.1"/>
    </source>
</evidence>
<name>A0A6C0AZG0_9ZZZZ</name>
<protein>
    <recommendedName>
        <fullName evidence="8">Glycosyltransferase</fullName>
    </recommendedName>
</protein>
<dbReference type="Pfam" id="PF02485">
    <property type="entry name" value="Branch"/>
    <property type="match status" value="1"/>
</dbReference>
<dbReference type="InterPro" id="IPR003406">
    <property type="entry name" value="Glyco_trans_14"/>
</dbReference>
<evidence type="ECO:0000256" key="3">
    <source>
        <dbReference type="ARBA" id="ARBA00022679"/>
    </source>
</evidence>
<keyword evidence="5" id="KW-0325">Glycoprotein</keyword>
<evidence type="ECO:0008006" key="8">
    <source>
        <dbReference type="Google" id="ProtNLM"/>
    </source>
</evidence>
<sequence>MKIALCFIISYSQKLNKEQIWIDWINPNKDIIQVYFHYKDYSTISSGWIKSKAIHPFCIKQTSYTHVVPAYISLMSFALNDCPENQWFIFLTDSCVPIISPFKFRELFFENYSKSIMSWRNAWWNIRFCNRANLHKLQEEFRLANDPWFILKKEDAKKCITYSQRNSTIFDIICQGPIANESIFAIILYSLHSLHCVISSVTHATDWSKMSSATSPYVFKYGNKEEINFITNFLEKNKYTMFLRKVDPSFPDTIISDILYNKDEKYIITLHRRIKLFMLEYYYFLRKNTLFIAIFLFFITSFHYIYNIFFVV</sequence>
<dbReference type="AlphaFoldDB" id="A0A6C0AZG0"/>
<dbReference type="GO" id="GO:0016020">
    <property type="term" value="C:membrane"/>
    <property type="evidence" value="ECO:0007669"/>
    <property type="project" value="UniProtKB-SubCell"/>
</dbReference>
<organism evidence="7">
    <name type="scientific">viral metagenome</name>
    <dbReference type="NCBI Taxonomy" id="1070528"/>
    <lineage>
        <taxon>unclassified sequences</taxon>
        <taxon>metagenomes</taxon>
        <taxon>organismal metagenomes</taxon>
    </lineage>
</organism>
<keyword evidence="6" id="KW-0812">Transmembrane</keyword>
<evidence type="ECO:0000256" key="6">
    <source>
        <dbReference type="SAM" id="Phobius"/>
    </source>
</evidence>
<keyword evidence="3" id="KW-0808">Transferase</keyword>